<evidence type="ECO:0000259" key="7">
    <source>
        <dbReference type="Pfam" id="PF02771"/>
    </source>
</evidence>
<dbReference type="OrthoDB" id="7328575at2"/>
<dbReference type="Pfam" id="PF02771">
    <property type="entry name" value="Acyl-CoA_dh_N"/>
    <property type="match status" value="1"/>
</dbReference>
<dbReference type="SUPFAM" id="SSF47203">
    <property type="entry name" value="Acyl-CoA dehydrogenase C-terminal domain-like"/>
    <property type="match status" value="1"/>
</dbReference>
<dbReference type="Proteomes" id="UP000307768">
    <property type="component" value="Unassembled WGS sequence"/>
</dbReference>
<comment type="similarity">
    <text evidence="2">Belongs to the acyl-CoA dehydrogenase family.</text>
</comment>
<sequence>MTEAAASRHDEGVGVDFELSAEQRDIVAAFDRALSRESSIERVRAAEKAGFDPDLWRVIVDMGALGVVQPAGAGGSGSGAVELSLIAESLGRHLGCVPLVEAAAATVLLAESGVPVASGSAGDGLIVFAPRPAQGGVAQVTAGAAAAEGIVVLDGADLVLAIGAVAEPVDDLGFTGAASVRLDEPGVERTVLARDEEAYASWLGGVARWHAGTAAVLVGIAEEALRVAVEYATVREQFGVPIGSFQAIQHTLAEVAIEVDGARLLSRAAAWSLDHAEPDRGGVATAAYAFASDVAVRAAEACLHVHGGYGFTLEYDAQLFLRRARALRLHGGDPEQLWEAVGAATMAKAQ</sequence>
<dbReference type="InterPro" id="IPR009100">
    <property type="entry name" value="AcylCoA_DH/oxidase_NM_dom_sf"/>
</dbReference>
<feature type="domain" description="Acyl-CoA dehydrogenase/oxidase N-terminal" evidence="7">
    <location>
        <begin position="21"/>
        <end position="99"/>
    </location>
</feature>
<name>A0A5Q6RY99_9ACTN</name>
<evidence type="ECO:0000259" key="6">
    <source>
        <dbReference type="Pfam" id="PF00441"/>
    </source>
</evidence>
<dbReference type="SUPFAM" id="SSF56645">
    <property type="entry name" value="Acyl-CoA dehydrogenase NM domain-like"/>
    <property type="match status" value="1"/>
</dbReference>
<evidence type="ECO:0000256" key="4">
    <source>
        <dbReference type="ARBA" id="ARBA00022827"/>
    </source>
</evidence>
<dbReference type="GO" id="GO:0050660">
    <property type="term" value="F:flavin adenine dinucleotide binding"/>
    <property type="evidence" value="ECO:0007669"/>
    <property type="project" value="InterPro"/>
</dbReference>
<feature type="domain" description="Acyl-CoA dehydrogenase/oxidase C-terminal" evidence="6">
    <location>
        <begin position="212"/>
        <end position="344"/>
    </location>
</feature>
<gene>
    <name evidence="8" type="ORF">FE697_012955</name>
</gene>
<dbReference type="PANTHER" id="PTHR43884:SF20">
    <property type="entry name" value="ACYL-COA DEHYDROGENASE FADE28"/>
    <property type="match status" value="1"/>
</dbReference>
<evidence type="ECO:0000256" key="2">
    <source>
        <dbReference type="ARBA" id="ARBA00009347"/>
    </source>
</evidence>
<organism evidence="8 9">
    <name type="scientific">Mumia zhuanghuii</name>
    <dbReference type="NCBI Taxonomy" id="2585211"/>
    <lineage>
        <taxon>Bacteria</taxon>
        <taxon>Bacillati</taxon>
        <taxon>Actinomycetota</taxon>
        <taxon>Actinomycetes</taxon>
        <taxon>Propionibacteriales</taxon>
        <taxon>Nocardioidaceae</taxon>
        <taxon>Mumia</taxon>
    </lineage>
</organism>
<keyword evidence="4" id="KW-0274">FAD</keyword>
<keyword evidence="5" id="KW-0560">Oxidoreductase</keyword>
<dbReference type="PANTHER" id="PTHR43884">
    <property type="entry name" value="ACYL-COA DEHYDROGENASE"/>
    <property type="match status" value="1"/>
</dbReference>
<accession>A0A5Q6RY99</accession>
<evidence type="ECO:0000313" key="9">
    <source>
        <dbReference type="Proteomes" id="UP000307768"/>
    </source>
</evidence>
<dbReference type="InterPro" id="IPR037069">
    <property type="entry name" value="AcylCoA_DH/ox_N_sf"/>
</dbReference>
<evidence type="ECO:0000256" key="5">
    <source>
        <dbReference type="ARBA" id="ARBA00023002"/>
    </source>
</evidence>
<dbReference type="Pfam" id="PF00441">
    <property type="entry name" value="Acyl-CoA_dh_1"/>
    <property type="match status" value="1"/>
</dbReference>
<proteinExistence type="inferred from homology"/>
<dbReference type="InterPro" id="IPR009075">
    <property type="entry name" value="AcylCo_DH/oxidase_C"/>
</dbReference>
<protein>
    <submittedName>
        <fullName evidence="8">Acyl-CoA dehydrogenase</fullName>
    </submittedName>
</protein>
<evidence type="ECO:0000256" key="3">
    <source>
        <dbReference type="ARBA" id="ARBA00022630"/>
    </source>
</evidence>
<dbReference type="Gene3D" id="1.10.540.10">
    <property type="entry name" value="Acyl-CoA dehydrogenase/oxidase, N-terminal domain"/>
    <property type="match status" value="1"/>
</dbReference>
<reference evidence="8 9" key="1">
    <citation type="submission" date="2019-09" db="EMBL/GenBank/DDBJ databases">
        <title>Mumia zhuanghuii sp. nov. isolated from the intestinal contents of plateau pika (Ochotona curzoniae) in the Qinghai-Tibet plateau of China.</title>
        <authorList>
            <person name="Tian Z."/>
        </authorList>
    </citation>
    <scope>NUCLEOTIDE SEQUENCE [LARGE SCALE GENOMIC DNA]</scope>
    <source>
        <strain evidence="9">350</strain>
    </source>
</reference>
<comment type="cofactor">
    <cofactor evidence="1">
        <name>FAD</name>
        <dbReference type="ChEBI" id="CHEBI:57692"/>
    </cofactor>
</comment>
<keyword evidence="3" id="KW-0285">Flavoprotein</keyword>
<evidence type="ECO:0000313" key="8">
    <source>
        <dbReference type="EMBL" id="KAA1423037.1"/>
    </source>
</evidence>
<evidence type="ECO:0000256" key="1">
    <source>
        <dbReference type="ARBA" id="ARBA00001974"/>
    </source>
</evidence>
<dbReference type="InterPro" id="IPR036250">
    <property type="entry name" value="AcylCo_DH-like_C"/>
</dbReference>
<dbReference type="EMBL" id="VDFQ02000003">
    <property type="protein sequence ID" value="KAA1423037.1"/>
    <property type="molecule type" value="Genomic_DNA"/>
</dbReference>
<dbReference type="GO" id="GO:0003995">
    <property type="term" value="F:acyl-CoA dehydrogenase activity"/>
    <property type="evidence" value="ECO:0007669"/>
    <property type="project" value="TreeGrafter"/>
</dbReference>
<dbReference type="Gene3D" id="1.20.140.10">
    <property type="entry name" value="Butyryl-CoA Dehydrogenase, subunit A, domain 3"/>
    <property type="match status" value="1"/>
</dbReference>
<comment type="caution">
    <text evidence="8">The sequence shown here is derived from an EMBL/GenBank/DDBJ whole genome shotgun (WGS) entry which is preliminary data.</text>
</comment>
<dbReference type="InterPro" id="IPR013786">
    <property type="entry name" value="AcylCoA_DH/ox_N"/>
</dbReference>
<dbReference type="AlphaFoldDB" id="A0A5Q6RY99"/>